<dbReference type="EMBL" id="CP009211">
    <property type="protein sequence ID" value="AIJ32795.1"/>
    <property type="molecule type" value="Genomic_DNA"/>
</dbReference>
<evidence type="ECO:0000313" key="2">
    <source>
        <dbReference type="EMBL" id="AIJ32795.1"/>
    </source>
</evidence>
<proteinExistence type="predicted"/>
<evidence type="ECO:0000313" key="5">
    <source>
        <dbReference type="Proteomes" id="UP000215374"/>
    </source>
</evidence>
<protein>
    <submittedName>
        <fullName evidence="3">Domain of uncharacterized function (DUF1707)</fullName>
    </submittedName>
</protein>
<dbReference type="HOGENOM" id="CLU_075817_3_0_11"/>
<dbReference type="RefSeq" id="WP_038588206.1">
    <property type="nucleotide sequence ID" value="NZ_CP009211.1"/>
</dbReference>
<dbReference type="InterPro" id="IPR012551">
    <property type="entry name" value="DUF1707_SHOCT-like"/>
</dbReference>
<name>A0A076NLR2_9CORY</name>
<dbReference type="AlphaFoldDB" id="A0A076NLR2"/>
<evidence type="ECO:0000259" key="1">
    <source>
        <dbReference type="Pfam" id="PF08044"/>
    </source>
</evidence>
<dbReference type="Proteomes" id="UP000028780">
    <property type="component" value="Chromosome"/>
</dbReference>
<dbReference type="OrthoDB" id="3625082at2"/>
<reference evidence="3 5" key="2">
    <citation type="submission" date="2017-06" db="EMBL/GenBank/DDBJ databases">
        <authorList>
            <consortium name="Pathogen Informatics"/>
        </authorList>
    </citation>
    <scope>NUCLEOTIDE SEQUENCE [LARGE SCALE GENOMIC DNA]</scope>
    <source>
        <strain evidence="3 5">NCTC13015</strain>
    </source>
</reference>
<gene>
    <name evidence="2" type="ORF">CIMIT_01720</name>
    <name evidence="3" type="ORF">SAMEA4535761_00412</name>
</gene>
<dbReference type="EMBL" id="LT906467">
    <property type="protein sequence ID" value="SNV57799.1"/>
    <property type="molecule type" value="Genomic_DNA"/>
</dbReference>
<dbReference type="PANTHER" id="PTHR40763:SF4">
    <property type="entry name" value="DUF1707 DOMAIN-CONTAINING PROTEIN"/>
    <property type="match status" value="1"/>
</dbReference>
<feature type="domain" description="DUF1707" evidence="1">
    <location>
        <begin position="10"/>
        <end position="60"/>
    </location>
</feature>
<dbReference type="Proteomes" id="UP000215374">
    <property type="component" value="Chromosome 1"/>
</dbReference>
<accession>A0A076NLR2</accession>
<organism evidence="2 4">
    <name type="scientific">Corynebacterium imitans</name>
    <dbReference type="NCBI Taxonomy" id="156978"/>
    <lineage>
        <taxon>Bacteria</taxon>
        <taxon>Bacillati</taxon>
        <taxon>Actinomycetota</taxon>
        <taxon>Actinomycetes</taxon>
        <taxon>Mycobacteriales</taxon>
        <taxon>Corynebacteriaceae</taxon>
        <taxon>Corynebacterium</taxon>
    </lineage>
</organism>
<keyword evidence="4" id="KW-1185">Reference proteome</keyword>
<dbReference type="eggNOG" id="COG4758">
    <property type="taxonomic scope" value="Bacteria"/>
</dbReference>
<reference evidence="2 4" key="1">
    <citation type="submission" date="2014-08" db="EMBL/GenBank/DDBJ databases">
        <title>Complete genome sequence of Corynebacterium imitans DSM 44264, isolated from a five-month-old boy with suspected pharyngeal diphtheria.</title>
        <authorList>
            <person name="Mollmann S."/>
            <person name="Albersmeier A."/>
            <person name="Ruckert C."/>
            <person name="Tauch A."/>
        </authorList>
    </citation>
    <scope>NUCLEOTIDE SEQUENCE [LARGE SCALE GENOMIC DNA]</scope>
    <source>
        <strain evidence="2 4">DSM 44264</strain>
    </source>
</reference>
<evidence type="ECO:0000313" key="4">
    <source>
        <dbReference type="Proteomes" id="UP000028780"/>
    </source>
</evidence>
<evidence type="ECO:0000313" key="3">
    <source>
        <dbReference type="EMBL" id="SNV57799.1"/>
    </source>
</evidence>
<dbReference type="PANTHER" id="PTHR40763">
    <property type="entry name" value="MEMBRANE PROTEIN-RELATED"/>
    <property type="match status" value="1"/>
</dbReference>
<dbReference type="KEGG" id="cii:CIMIT_01720"/>
<dbReference type="Pfam" id="PF08044">
    <property type="entry name" value="DUF1707"/>
    <property type="match status" value="1"/>
</dbReference>
<sequence length="209" mass="21951">MSEPNLPRKRLSSAERARAEATLHDAFVDGQLTITEFDERSAALYGATFVDELPALIDDLSPVTTQHNQTARQDGTMARYATGESGGSPFSLSIMGGSERGGDWLVAPNHTSITVMGGNSLDLREARLSAHETIINAFAVMGGIEIIVPEDVRVVDAGLGIMGGFGVETHPSCTIALADLPVDAPVIRVRGLALMGGVGIVRAARGARV</sequence>
<dbReference type="STRING" id="156978.CIMIT_01720"/>